<name>A0A2U1APB9_9BACT</name>
<evidence type="ECO:0000313" key="3">
    <source>
        <dbReference type="EMBL" id="PVY38273.1"/>
    </source>
</evidence>
<evidence type="ECO:0000313" key="5">
    <source>
        <dbReference type="Proteomes" id="UP000576225"/>
    </source>
</evidence>
<sequence length="239" mass="26713">MAVRKTAGTARKAAPVKKKSVKRKAGIGWKGWLLIAFAALIGLLLILAALIFSPMRDIPPTPPAVEDAALQSRLLARISGEVIKGKPKESELILTPADVASLIRLSDNGFVLTSGFTASTALPPRYYEVKFANRRFDFVVPVDTGWRILFGGVIRLSMEVEIEKEGDEIDFNFSKFRAGRIPLPTWLVRDIALKELGKRRQDRNFLRFNRSVKSLFCDDDGNLHIVYRPGELRTVFLGF</sequence>
<keyword evidence="1" id="KW-0472">Membrane</keyword>
<dbReference type="RefSeq" id="WP_116885130.1">
    <property type="nucleotide sequence ID" value="NZ_CABMMC010000122.1"/>
</dbReference>
<reference evidence="3 4" key="1">
    <citation type="submission" date="2018-04" db="EMBL/GenBank/DDBJ databases">
        <title>Genomic Encyclopedia of Type Strains, Phase IV (KMG-IV): sequencing the most valuable type-strain genomes for metagenomic binning, comparative biology and taxonomic classification.</title>
        <authorList>
            <person name="Goeker M."/>
        </authorList>
    </citation>
    <scope>NUCLEOTIDE SEQUENCE [LARGE SCALE GENOMIC DNA]</scope>
    <source>
        <strain evidence="3 4">DSM 14823</strain>
    </source>
</reference>
<dbReference type="GeneID" id="78296414"/>
<organism evidence="3 4">
    <name type="scientific">Victivallis vadensis</name>
    <dbReference type="NCBI Taxonomy" id="172901"/>
    <lineage>
        <taxon>Bacteria</taxon>
        <taxon>Pseudomonadati</taxon>
        <taxon>Lentisphaerota</taxon>
        <taxon>Lentisphaeria</taxon>
        <taxon>Victivallales</taxon>
        <taxon>Victivallaceae</taxon>
        <taxon>Victivallis</taxon>
    </lineage>
</organism>
<evidence type="ECO:0000256" key="1">
    <source>
        <dbReference type="SAM" id="Phobius"/>
    </source>
</evidence>
<comment type="caution">
    <text evidence="3">The sequence shown here is derived from an EMBL/GenBank/DDBJ whole genome shotgun (WGS) entry which is preliminary data.</text>
</comment>
<dbReference type="AlphaFoldDB" id="A0A2U1APB9"/>
<keyword evidence="1" id="KW-1133">Transmembrane helix</keyword>
<dbReference type="EMBL" id="QEKH01000027">
    <property type="protein sequence ID" value="PVY38273.1"/>
    <property type="molecule type" value="Genomic_DNA"/>
</dbReference>
<keyword evidence="4" id="KW-1185">Reference proteome</keyword>
<evidence type="ECO:0000313" key="2">
    <source>
        <dbReference type="EMBL" id="NMD86549.1"/>
    </source>
</evidence>
<protein>
    <submittedName>
        <fullName evidence="3">Uncharacterized protein</fullName>
    </submittedName>
</protein>
<reference evidence="2 5" key="2">
    <citation type="submission" date="2020-04" db="EMBL/GenBank/DDBJ databases">
        <authorList>
            <person name="Hitch T.C.A."/>
            <person name="Wylensek D."/>
            <person name="Clavel T."/>
        </authorList>
    </citation>
    <scope>NUCLEOTIDE SEQUENCE [LARGE SCALE GENOMIC DNA]</scope>
    <source>
        <strain evidence="2 5">COR2-253-APC-1A</strain>
    </source>
</reference>
<evidence type="ECO:0000313" key="4">
    <source>
        <dbReference type="Proteomes" id="UP000245959"/>
    </source>
</evidence>
<dbReference type="Proteomes" id="UP000576225">
    <property type="component" value="Unassembled WGS sequence"/>
</dbReference>
<gene>
    <name evidence="3" type="ORF">C8D82_12735</name>
    <name evidence="2" type="ORF">HF882_08150</name>
</gene>
<feature type="transmembrane region" description="Helical" evidence="1">
    <location>
        <begin position="32"/>
        <end position="52"/>
    </location>
</feature>
<dbReference type="OrthoDB" id="9994620at2"/>
<dbReference type="EMBL" id="JABAEW010000012">
    <property type="protein sequence ID" value="NMD86549.1"/>
    <property type="molecule type" value="Genomic_DNA"/>
</dbReference>
<keyword evidence="1" id="KW-0812">Transmembrane</keyword>
<dbReference type="Proteomes" id="UP000245959">
    <property type="component" value="Unassembled WGS sequence"/>
</dbReference>
<accession>A0A2U1APB9</accession>
<proteinExistence type="predicted"/>